<accession>A0A926D5U1</accession>
<proteinExistence type="predicted"/>
<sequence>MKKWMVGTILTLGAVLVGFAALNLDRGPESPISPATGAKVDRIEITLTPASGRAASKVVEDPDEVGALVNAFTEAKITDRVPDDEWAVQLPCTYRFYAGKDLIATLSFHGNEGTAIYRRGGTLYRVEYAGSTPYDLYLASRADAVLVNEMAYTASGY</sequence>
<name>A0A926D5U1_9FIRM</name>
<gene>
    <name evidence="1" type="ORF">H8696_08485</name>
</gene>
<keyword evidence="2" id="KW-1185">Reference proteome</keyword>
<comment type="caution">
    <text evidence="1">The sequence shown here is derived from an EMBL/GenBank/DDBJ whole genome shotgun (WGS) entry which is preliminary data.</text>
</comment>
<organism evidence="1 2">
    <name type="scientific">Gehongia tenuis</name>
    <dbReference type="NCBI Taxonomy" id="2763655"/>
    <lineage>
        <taxon>Bacteria</taxon>
        <taxon>Bacillati</taxon>
        <taxon>Bacillota</taxon>
        <taxon>Clostridia</taxon>
        <taxon>Christensenellales</taxon>
        <taxon>Christensenellaceae</taxon>
        <taxon>Gehongia</taxon>
    </lineage>
</organism>
<evidence type="ECO:0000313" key="2">
    <source>
        <dbReference type="Proteomes" id="UP000623172"/>
    </source>
</evidence>
<dbReference type="RefSeq" id="WP_249316646.1">
    <property type="nucleotide sequence ID" value="NZ_JACRSR010000003.1"/>
</dbReference>
<protein>
    <submittedName>
        <fullName evidence="1">Uncharacterized protein</fullName>
    </submittedName>
</protein>
<dbReference type="AlphaFoldDB" id="A0A926D5U1"/>
<reference evidence="1" key="1">
    <citation type="submission" date="2020-08" db="EMBL/GenBank/DDBJ databases">
        <title>Genome public.</title>
        <authorList>
            <person name="Liu C."/>
            <person name="Sun Q."/>
        </authorList>
    </citation>
    <scope>NUCLEOTIDE SEQUENCE</scope>
    <source>
        <strain evidence="1">NSJ-53</strain>
    </source>
</reference>
<dbReference type="Proteomes" id="UP000623172">
    <property type="component" value="Unassembled WGS sequence"/>
</dbReference>
<evidence type="ECO:0000313" key="1">
    <source>
        <dbReference type="EMBL" id="MBC8531882.1"/>
    </source>
</evidence>
<dbReference type="EMBL" id="JACRSR010000003">
    <property type="protein sequence ID" value="MBC8531882.1"/>
    <property type="molecule type" value="Genomic_DNA"/>
</dbReference>